<dbReference type="Pfam" id="PF14223">
    <property type="entry name" value="Retrotran_gag_2"/>
    <property type="match status" value="1"/>
</dbReference>
<keyword evidence="3" id="KW-1185">Reference proteome</keyword>
<feature type="compositionally biased region" description="Basic residues" evidence="1">
    <location>
        <begin position="102"/>
        <end position="113"/>
    </location>
</feature>
<evidence type="ECO:0000313" key="3">
    <source>
        <dbReference type="Proteomes" id="UP000595140"/>
    </source>
</evidence>
<dbReference type="OrthoDB" id="1670072at2759"/>
<gene>
    <name evidence="2" type="ORF">CCAM_LOCUS26380</name>
</gene>
<evidence type="ECO:0008006" key="4">
    <source>
        <dbReference type="Google" id="ProtNLM"/>
    </source>
</evidence>
<reference evidence="2 3" key="1">
    <citation type="submission" date="2018-04" db="EMBL/GenBank/DDBJ databases">
        <authorList>
            <person name="Vogel A."/>
        </authorList>
    </citation>
    <scope>NUCLEOTIDE SEQUENCE [LARGE SCALE GENOMIC DNA]</scope>
</reference>
<accession>A0A484M872</accession>
<evidence type="ECO:0000256" key="1">
    <source>
        <dbReference type="SAM" id="MobiDB-lite"/>
    </source>
</evidence>
<sequence>MKKRLFRFDYQPGTTINEHITMFNQLVADLLNLDVKFEEEDLDLMLLSSFPDEFEHLETTLLHGKENVSLDVVCSALYSHELRKHDKMKTKSTTSKEALVARGRKQSQTKGRR</sequence>
<evidence type="ECO:0000313" key="2">
    <source>
        <dbReference type="EMBL" id="VFQ84604.1"/>
    </source>
</evidence>
<name>A0A484M872_9ASTE</name>
<dbReference type="AlphaFoldDB" id="A0A484M872"/>
<organism evidence="2 3">
    <name type="scientific">Cuscuta campestris</name>
    <dbReference type="NCBI Taxonomy" id="132261"/>
    <lineage>
        <taxon>Eukaryota</taxon>
        <taxon>Viridiplantae</taxon>
        <taxon>Streptophyta</taxon>
        <taxon>Embryophyta</taxon>
        <taxon>Tracheophyta</taxon>
        <taxon>Spermatophyta</taxon>
        <taxon>Magnoliopsida</taxon>
        <taxon>eudicotyledons</taxon>
        <taxon>Gunneridae</taxon>
        <taxon>Pentapetalae</taxon>
        <taxon>asterids</taxon>
        <taxon>lamiids</taxon>
        <taxon>Solanales</taxon>
        <taxon>Convolvulaceae</taxon>
        <taxon>Cuscuteae</taxon>
        <taxon>Cuscuta</taxon>
        <taxon>Cuscuta subgen. Grammica</taxon>
        <taxon>Cuscuta sect. Cleistogrammica</taxon>
    </lineage>
</organism>
<dbReference type="Proteomes" id="UP000595140">
    <property type="component" value="Unassembled WGS sequence"/>
</dbReference>
<dbReference type="EMBL" id="OOIL02002808">
    <property type="protein sequence ID" value="VFQ84604.1"/>
    <property type="molecule type" value="Genomic_DNA"/>
</dbReference>
<feature type="region of interest" description="Disordered" evidence="1">
    <location>
        <begin position="85"/>
        <end position="113"/>
    </location>
</feature>
<proteinExistence type="predicted"/>
<protein>
    <recommendedName>
        <fullName evidence="4">Retrovirus-related Pol polyprotein from transposon TNT 1-94</fullName>
    </recommendedName>
</protein>